<evidence type="ECO:0008006" key="4">
    <source>
        <dbReference type="Google" id="ProtNLM"/>
    </source>
</evidence>
<evidence type="ECO:0000313" key="3">
    <source>
        <dbReference type="Proteomes" id="UP000229740"/>
    </source>
</evidence>
<gene>
    <name evidence="2" type="ORF">CSB45_09470</name>
</gene>
<dbReference type="EMBL" id="PDPS01000030">
    <property type="protein sequence ID" value="PID56884.1"/>
    <property type="molecule type" value="Genomic_DNA"/>
</dbReference>
<comment type="caution">
    <text evidence="2">The sequence shown here is derived from an EMBL/GenBank/DDBJ whole genome shotgun (WGS) entry which is preliminary data.</text>
</comment>
<dbReference type="Proteomes" id="UP000229740">
    <property type="component" value="Unassembled WGS sequence"/>
</dbReference>
<name>A0A2G6E4A2_9BACT</name>
<reference evidence="2 3" key="1">
    <citation type="submission" date="2017-10" db="EMBL/GenBank/DDBJ databases">
        <title>Novel microbial diversity and functional potential in the marine mammal oral microbiome.</title>
        <authorList>
            <person name="Dudek N.K."/>
            <person name="Sun C.L."/>
            <person name="Burstein D."/>
            <person name="Kantor R.S."/>
            <person name="Aliaga Goltsman D.S."/>
            <person name="Bik E.M."/>
            <person name="Thomas B.C."/>
            <person name="Banfield J.F."/>
            <person name="Relman D.A."/>
        </authorList>
    </citation>
    <scope>NUCLEOTIDE SEQUENCE [LARGE SCALE GENOMIC DNA]</scope>
    <source>
        <strain evidence="2">DOLZORAL124_49_17</strain>
    </source>
</reference>
<feature type="region of interest" description="Disordered" evidence="1">
    <location>
        <begin position="32"/>
        <end position="74"/>
    </location>
</feature>
<evidence type="ECO:0000256" key="1">
    <source>
        <dbReference type="SAM" id="MobiDB-lite"/>
    </source>
</evidence>
<feature type="compositionally biased region" description="Acidic residues" evidence="1">
    <location>
        <begin position="42"/>
        <end position="58"/>
    </location>
</feature>
<dbReference type="AlphaFoldDB" id="A0A2G6E4A2"/>
<sequence length="168" mass="19086">MTMSMEISHLWIGFFPSEEEFENYFQERSDDAYGRGLYRTSDDDDGDDEEAADAELHEEETPHGINEDYADTGDELPINKFSEEQGETFYDDDRVERSFNDSGDLRALLAGHSNETAYAEHVIAFVESQGIGAMNSFILADKDEFESPRSVHGDGYTLWYIGEFSCLT</sequence>
<evidence type="ECO:0000313" key="2">
    <source>
        <dbReference type="EMBL" id="PID56884.1"/>
    </source>
</evidence>
<protein>
    <recommendedName>
        <fullName evidence="4">Immunity protein 22</fullName>
    </recommendedName>
</protein>
<accession>A0A2G6E4A2</accession>
<proteinExistence type="predicted"/>
<organism evidence="2 3">
    <name type="scientific">candidate division KSB3 bacterium</name>
    <dbReference type="NCBI Taxonomy" id="2044937"/>
    <lineage>
        <taxon>Bacteria</taxon>
        <taxon>candidate division KSB3</taxon>
    </lineage>
</organism>